<gene>
    <name evidence="5" type="ORF">GCM10025770_09660</name>
</gene>
<name>A0ABP9QFF6_9RHOO</name>
<dbReference type="Pfam" id="PF22624">
    <property type="entry name" value="AASDHPPT_N"/>
    <property type="match status" value="1"/>
</dbReference>
<evidence type="ECO:0000256" key="2">
    <source>
        <dbReference type="ARBA" id="ARBA00022679"/>
    </source>
</evidence>
<dbReference type="PANTHER" id="PTHR12215">
    <property type="entry name" value="PHOSPHOPANTETHEINE TRANSFERASE"/>
    <property type="match status" value="1"/>
</dbReference>
<proteinExistence type="inferred from homology"/>
<dbReference type="InterPro" id="IPR037143">
    <property type="entry name" value="4-PPantetheinyl_Trfase_dom_sf"/>
</dbReference>
<dbReference type="RefSeq" id="WP_345531738.1">
    <property type="nucleotide sequence ID" value="NZ_BAABLD010000005.1"/>
</dbReference>
<dbReference type="InterPro" id="IPR008278">
    <property type="entry name" value="4-PPantetheinyl_Trfase_dom"/>
</dbReference>
<dbReference type="SUPFAM" id="SSF56214">
    <property type="entry name" value="4'-phosphopantetheinyl transferase"/>
    <property type="match status" value="2"/>
</dbReference>
<comment type="similarity">
    <text evidence="1">Belongs to the P-Pant transferase superfamily. Gsp/Sfp/HetI/AcpT family.</text>
</comment>
<evidence type="ECO:0000313" key="6">
    <source>
        <dbReference type="Proteomes" id="UP001500547"/>
    </source>
</evidence>
<evidence type="ECO:0000259" key="3">
    <source>
        <dbReference type="Pfam" id="PF01648"/>
    </source>
</evidence>
<sequence>MPASVPAGIQVRLLDLAGAEAALPRALSLLSEAERARASRYRHPADAQRFALTRATLRQWLATQLGRAAEHIDIITGPHGKPRLANDALHFNVAHAGRYALLALSATSKVGVDIEAIDPHRPWADIARQAFSAHEQTLCNDAESFYRTWTVKEAVVKSWGSGIDDALTSFSAIPAKDGLQLVASAWLPQLPHTQAWSLPAPEGYSAALAVSEDGMSRYAVGLTEC</sequence>
<dbReference type="PANTHER" id="PTHR12215:SF10">
    <property type="entry name" value="L-AMINOADIPATE-SEMIALDEHYDE DEHYDROGENASE-PHOSPHOPANTETHEINYL TRANSFERASE"/>
    <property type="match status" value="1"/>
</dbReference>
<feature type="domain" description="4'-phosphopantetheinyl transferase N-terminal" evidence="4">
    <location>
        <begin position="23"/>
        <end position="103"/>
    </location>
</feature>
<accession>A0ABP9QFF6</accession>
<keyword evidence="2 5" id="KW-0808">Transferase</keyword>
<dbReference type="Gene3D" id="3.90.470.20">
    <property type="entry name" value="4'-phosphopantetheinyl transferase domain"/>
    <property type="match status" value="2"/>
</dbReference>
<dbReference type="Proteomes" id="UP001500547">
    <property type="component" value="Unassembled WGS sequence"/>
</dbReference>
<keyword evidence="6" id="KW-1185">Reference proteome</keyword>
<dbReference type="EMBL" id="BAABLD010000005">
    <property type="protein sequence ID" value="GAA5161053.1"/>
    <property type="molecule type" value="Genomic_DNA"/>
</dbReference>
<evidence type="ECO:0000259" key="4">
    <source>
        <dbReference type="Pfam" id="PF22624"/>
    </source>
</evidence>
<feature type="domain" description="4'-phosphopantetheinyl transferase" evidence="3">
    <location>
        <begin position="110"/>
        <end position="186"/>
    </location>
</feature>
<evidence type="ECO:0000313" key="5">
    <source>
        <dbReference type="EMBL" id="GAA5161053.1"/>
    </source>
</evidence>
<dbReference type="GO" id="GO:0016740">
    <property type="term" value="F:transferase activity"/>
    <property type="evidence" value="ECO:0007669"/>
    <property type="project" value="UniProtKB-KW"/>
</dbReference>
<dbReference type="Pfam" id="PF01648">
    <property type="entry name" value="ACPS"/>
    <property type="match status" value="1"/>
</dbReference>
<dbReference type="InterPro" id="IPR055066">
    <property type="entry name" value="AASDHPPT_N"/>
</dbReference>
<comment type="caution">
    <text evidence="5">The sequence shown here is derived from an EMBL/GenBank/DDBJ whole genome shotgun (WGS) entry which is preliminary data.</text>
</comment>
<dbReference type="InterPro" id="IPR050559">
    <property type="entry name" value="P-Pant_transferase_sf"/>
</dbReference>
<organism evidence="5 6">
    <name type="scientific">Viridibacterium curvum</name>
    <dbReference type="NCBI Taxonomy" id="1101404"/>
    <lineage>
        <taxon>Bacteria</taxon>
        <taxon>Pseudomonadati</taxon>
        <taxon>Pseudomonadota</taxon>
        <taxon>Betaproteobacteria</taxon>
        <taxon>Rhodocyclales</taxon>
        <taxon>Rhodocyclaceae</taxon>
        <taxon>Viridibacterium</taxon>
    </lineage>
</organism>
<protein>
    <submittedName>
        <fullName evidence="5">4'-phosphopantetheinyl transferase superfamily protein</fullName>
    </submittedName>
</protein>
<reference evidence="6" key="1">
    <citation type="journal article" date="2019" name="Int. J. Syst. Evol. Microbiol.">
        <title>The Global Catalogue of Microorganisms (GCM) 10K type strain sequencing project: providing services to taxonomists for standard genome sequencing and annotation.</title>
        <authorList>
            <consortium name="The Broad Institute Genomics Platform"/>
            <consortium name="The Broad Institute Genome Sequencing Center for Infectious Disease"/>
            <person name="Wu L."/>
            <person name="Ma J."/>
        </authorList>
    </citation>
    <scope>NUCLEOTIDE SEQUENCE [LARGE SCALE GENOMIC DNA]</scope>
    <source>
        <strain evidence="6">JCM 18715</strain>
    </source>
</reference>
<evidence type="ECO:0000256" key="1">
    <source>
        <dbReference type="ARBA" id="ARBA00010990"/>
    </source>
</evidence>